<sequence length="808" mass="83244">MEALCSRLRELAQDCIDKHLAASAIFYADKLVTFSNNSPGDIYLLAQAYFAARHFHRALSLLRNAGAVDLGGEFTYLAGCCLAEAGDWEEVIALLGDDETIQEPQACEGSVLGTAHGHGGGGAGAGVRVQAGMCCLRGRAFEALENRGRATVWYQTALQLDPYCYDAFAALIDGHLLSNEAEVALVERLSGGMVEGDRWLGLLLRAKCKKYVQPEFIEAALRELEAPAPEQLAEAGPGPASHQQPYAPPSGPLHTAASVGGGSGGGAAGGTGANAFPILFMTPPRAPSRSGGGSGGGHAPAPPGGADIGGSGGGAGAGSGGGGGEGSGSGTRRGARGGSRRGTRGSTAAAVPTSQDMTAGLRRDEGIDDASVRTTPRPHDHPHHHSPQPFHVAAAGEQPPPKGATQPHAAESRGAAGKARSMSPGPPPPQSNGVYGGGRVSSGGGPFGCGLSGNLDVIACRAELLFHRGDYEAAYALTRPVLCCGRDPYALQLLPVHLAAATQLAAYGSEARSDLFLLGHRLTEEHPELAVSWYAVGCYYLAARQPEAARRYLGKATQLQKGFAPAWLAYGHAFSAQDERDQAMSAYRTAARLFPGLHNPHLGLGAEYCATANLPLAERALLAAYDICPNDPAVCHELGVLMYKCGQTAAAAMWLDRALQLLPGGRPTVHWEATLVALGHCMRKLCRFNVAAECYSAALALAPASPGTLAALGYVAQLAGDPRVAVEHYHAALALRPDDPFATDMLRLALQEFADAAAAAEAAEGKEAEAAVAAAAAEAVAKTVNPVAATPVPAVATAVAPQAVPSNR</sequence>
<dbReference type="InterPro" id="IPR019734">
    <property type="entry name" value="TPR_rpt"/>
</dbReference>
<feature type="compositionally biased region" description="Gly residues" evidence="8">
    <location>
        <begin position="259"/>
        <end position="272"/>
    </location>
</feature>
<comment type="caution">
    <text evidence="9">The sequence shown here is derived from an EMBL/GenBank/DDBJ whole genome shotgun (WGS) entry which is preliminary data.</text>
</comment>
<dbReference type="EMBL" id="BSDZ01000028">
    <property type="protein sequence ID" value="GLI66139.1"/>
    <property type="molecule type" value="Genomic_DNA"/>
</dbReference>
<organism evidence="9 10">
    <name type="scientific">Volvox africanus</name>
    <dbReference type="NCBI Taxonomy" id="51714"/>
    <lineage>
        <taxon>Eukaryota</taxon>
        <taxon>Viridiplantae</taxon>
        <taxon>Chlorophyta</taxon>
        <taxon>core chlorophytes</taxon>
        <taxon>Chlorophyceae</taxon>
        <taxon>CS clade</taxon>
        <taxon>Chlamydomonadales</taxon>
        <taxon>Volvocaceae</taxon>
        <taxon>Volvox</taxon>
    </lineage>
</organism>
<dbReference type="SMART" id="SM00028">
    <property type="entry name" value="TPR"/>
    <property type="match status" value="7"/>
</dbReference>
<feature type="compositionally biased region" description="Gly residues" evidence="8">
    <location>
        <begin position="306"/>
        <end position="331"/>
    </location>
</feature>
<accession>A0ABQ5S9N7</accession>
<evidence type="ECO:0000256" key="7">
    <source>
        <dbReference type="PROSITE-ProRule" id="PRU00339"/>
    </source>
</evidence>
<keyword evidence="6" id="KW-0131">Cell cycle</keyword>
<evidence type="ECO:0000256" key="2">
    <source>
        <dbReference type="ARBA" id="ARBA00022737"/>
    </source>
</evidence>
<dbReference type="PROSITE" id="PS50005">
    <property type="entry name" value="TPR"/>
    <property type="match status" value="2"/>
</dbReference>
<dbReference type="Pfam" id="PF13181">
    <property type="entry name" value="TPR_8"/>
    <property type="match status" value="1"/>
</dbReference>
<feature type="compositionally biased region" description="Low complexity" evidence="8">
    <location>
        <begin position="229"/>
        <end position="240"/>
    </location>
</feature>
<name>A0ABQ5S9N7_9CHLO</name>
<dbReference type="Pfam" id="PF12895">
    <property type="entry name" value="ANAPC3"/>
    <property type="match status" value="1"/>
</dbReference>
<feature type="repeat" description="TPR" evidence="7">
    <location>
        <begin position="706"/>
        <end position="739"/>
    </location>
</feature>
<feature type="region of interest" description="Disordered" evidence="8">
    <location>
        <begin position="229"/>
        <end position="439"/>
    </location>
</feature>
<keyword evidence="5 7" id="KW-0802">TPR repeat</keyword>
<keyword evidence="1" id="KW-0132">Cell division</keyword>
<keyword evidence="4" id="KW-0833">Ubl conjugation pathway</keyword>
<dbReference type="SUPFAM" id="SSF48452">
    <property type="entry name" value="TPR-like"/>
    <property type="match status" value="2"/>
</dbReference>
<dbReference type="Proteomes" id="UP001165090">
    <property type="component" value="Unassembled WGS sequence"/>
</dbReference>
<dbReference type="PANTHER" id="PTHR12558">
    <property type="entry name" value="CELL DIVISION CYCLE 16,23,27"/>
    <property type="match status" value="1"/>
</dbReference>
<keyword evidence="2" id="KW-0677">Repeat</keyword>
<evidence type="ECO:0000256" key="8">
    <source>
        <dbReference type="SAM" id="MobiDB-lite"/>
    </source>
</evidence>
<dbReference type="PANTHER" id="PTHR12558:SF9">
    <property type="entry name" value="CELL DIVISION CYCLE PROTEIN 16 HOMOLOG"/>
    <property type="match status" value="1"/>
</dbReference>
<evidence type="ECO:0000256" key="4">
    <source>
        <dbReference type="ARBA" id="ARBA00022786"/>
    </source>
</evidence>
<feature type="compositionally biased region" description="Basic residues" evidence="8">
    <location>
        <begin position="333"/>
        <end position="343"/>
    </location>
</feature>
<feature type="repeat" description="TPR" evidence="7">
    <location>
        <begin position="564"/>
        <end position="597"/>
    </location>
</feature>
<dbReference type="InterPro" id="IPR011990">
    <property type="entry name" value="TPR-like_helical_dom_sf"/>
</dbReference>
<evidence type="ECO:0000313" key="9">
    <source>
        <dbReference type="EMBL" id="GLI66139.1"/>
    </source>
</evidence>
<dbReference type="Gene3D" id="1.25.40.10">
    <property type="entry name" value="Tetratricopeptide repeat domain"/>
    <property type="match status" value="2"/>
</dbReference>
<evidence type="ECO:0000256" key="3">
    <source>
        <dbReference type="ARBA" id="ARBA00022776"/>
    </source>
</evidence>
<proteinExistence type="predicted"/>
<keyword evidence="3" id="KW-0498">Mitosis</keyword>
<protein>
    <submittedName>
        <fullName evidence="9">Uncharacterized protein</fullName>
    </submittedName>
</protein>
<reference evidence="9 10" key="1">
    <citation type="journal article" date="2023" name="IScience">
        <title>Expanded male sex-determining region conserved during the evolution of homothallism in the green alga Volvox.</title>
        <authorList>
            <person name="Yamamoto K."/>
            <person name="Matsuzaki R."/>
            <person name="Mahakham W."/>
            <person name="Heman W."/>
            <person name="Sekimoto H."/>
            <person name="Kawachi M."/>
            <person name="Minakuchi Y."/>
            <person name="Toyoda A."/>
            <person name="Nozaki H."/>
        </authorList>
    </citation>
    <scope>NUCLEOTIDE SEQUENCE [LARGE SCALE GENOMIC DNA]</scope>
    <source>
        <strain evidence="9 10">NIES-4468</strain>
    </source>
</reference>
<keyword evidence="10" id="KW-1185">Reference proteome</keyword>
<evidence type="ECO:0000313" key="10">
    <source>
        <dbReference type="Proteomes" id="UP001165090"/>
    </source>
</evidence>
<evidence type="ECO:0000256" key="6">
    <source>
        <dbReference type="ARBA" id="ARBA00023306"/>
    </source>
</evidence>
<evidence type="ECO:0000256" key="5">
    <source>
        <dbReference type="ARBA" id="ARBA00022803"/>
    </source>
</evidence>
<evidence type="ECO:0000256" key="1">
    <source>
        <dbReference type="ARBA" id="ARBA00022618"/>
    </source>
</evidence>
<gene>
    <name evidence="9" type="ORF">VaNZ11_009871</name>
</gene>